<dbReference type="CDD" id="cd07814">
    <property type="entry name" value="SRPBCC_CalC_Aha1-like"/>
    <property type="match status" value="1"/>
</dbReference>
<dbReference type="OrthoDB" id="9805228at2"/>
<comment type="similarity">
    <text evidence="1">Belongs to the AHA1 family.</text>
</comment>
<dbReference type="EMBL" id="CP037900">
    <property type="protein sequence ID" value="QBP09779.1"/>
    <property type="molecule type" value="Genomic_DNA"/>
</dbReference>
<evidence type="ECO:0000259" key="2">
    <source>
        <dbReference type="Pfam" id="PF08327"/>
    </source>
</evidence>
<feature type="domain" description="Activator of Hsp90 ATPase homologue 1/2-like C-terminal" evidence="2">
    <location>
        <begin position="32"/>
        <end position="167"/>
    </location>
</feature>
<evidence type="ECO:0000256" key="1">
    <source>
        <dbReference type="ARBA" id="ARBA00006817"/>
    </source>
</evidence>
<accession>A0A482IRN8</accession>
<dbReference type="InterPro" id="IPR013538">
    <property type="entry name" value="ASHA1/2-like_C"/>
</dbReference>
<dbReference type="CDD" id="cd08900">
    <property type="entry name" value="SRPBCC_CalC_Aha1-like_7"/>
    <property type="match status" value="1"/>
</dbReference>
<evidence type="ECO:0000313" key="4">
    <source>
        <dbReference type="Proteomes" id="UP000253772"/>
    </source>
</evidence>
<dbReference type="Proteomes" id="UP000253772">
    <property type="component" value="Chromosome c1"/>
</dbReference>
<name>A0A482IRN8_9BURK</name>
<dbReference type="Pfam" id="PF08327">
    <property type="entry name" value="AHSA1"/>
    <property type="match status" value="2"/>
</dbReference>
<dbReference type="Gene3D" id="3.30.530.20">
    <property type="match status" value="2"/>
</dbReference>
<feature type="domain" description="Activator of Hsp90 ATPase homologue 1/2-like C-terminal" evidence="2">
    <location>
        <begin position="191"/>
        <end position="321"/>
    </location>
</feature>
<dbReference type="SUPFAM" id="SSF55961">
    <property type="entry name" value="Bet v1-like"/>
    <property type="match status" value="2"/>
</dbReference>
<sequence length="329" mass="36484">MATATETSKATAKTQASAVADRESLTVSRAFNAPRDLVFQAWSAAEHLKHWFCPQGFTIPECEVEFRPGGKFDLWMRSLDGNYSHWIRGHYVEIIPHSRLVLDMTVVTEAGVALFNANTSVTFETVCGGTEMSVTQRYTALDPSAGNFTRGAEEGWAQTLDRLEKEVARIAAATPARSVAHGVFTIERTYDASPELVFRALSDPVAKAQWFNGGPGYTEVKRTMDVRPGGREHLQGRWENGLVSTFDAVYFDVIPNERLVYSYEMHMGERKISVSLATFELKRAGQGTRLVMTEQGAFLDGYDDAGSREHGSGLLLDAIGEWLKAMTKR</sequence>
<evidence type="ECO:0000313" key="3">
    <source>
        <dbReference type="EMBL" id="QBP09779.1"/>
    </source>
</evidence>
<reference evidence="3 4" key="1">
    <citation type="submission" date="2019-03" db="EMBL/GenBank/DDBJ databases">
        <title>Comparative insights into the high quality Complete genome sequence of highly metal resistant Cupriavidus metallidurans strain BS1 isolated from a gold-copper mine.</title>
        <authorList>
            <person name="Mazhar H.S."/>
            <person name="Rensing C."/>
        </authorList>
    </citation>
    <scope>NUCLEOTIDE SEQUENCE [LARGE SCALE GENOMIC DNA]</scope>
    <source>
        <strain evidence="3 4">BS1</strain>
    </source>
</reference>
<proteinExistence type="inferred from homology"/>
<dbReference type="RefSeq" id="WP_017514542.1">
    <property type="nucleotide sequence ID" value="NZ_CP037900.1"/>
</dbReference>
<protein>
    <submittedName>
        <fullName evidence="3">Polyketide cyclase</fullName>
    </submittedName>
</protein>
<gene>
    <name evidence="3" type="ORF">DDF84_008405</name>
</gene>
<dbReference type="InterPro" id="IPR023393">
    <property type="entry name" value="START-like_dom_sf"/>
</dbReference>
<dbReference type="AlphaFoldDB" id="A0A482IRN8"/>
<organism evidence="3 4">
    <name type="scientific">Cupriavidus metallidurans</name>
    <dbReference type="NCBI Taxonomy" id="119219"/>
    <lineage>
        <taxon>Bacteria</taxon>
        <taxon>Pseudomonadati</taxon>
        <taxon>Pseudomonadota</taxon>
        <taxon>Betaproteobacteria</taxon>
        <taxon>Burkholderiales</taxon>
        <taxon>Burkholderiaceae</taxon>
        <taxon>Cupriavidus</taxon>
    </lineage>
</organism>